<dbReference type="SUPFAM" id="SSF161098">
    <property type="entry name" value="MetI-like"/>
    <property type="match status" value="1"/>
</dbReference>
<gene>
    <name evidence="7" type="ORF">JT362_20320</name>
</gene>
<evidence type="ECO:0000256" key="5">
    <source>
        <dbReference type="RuleBase" id="RU363032"/>
    </source>
</evidence>
<keyword evidence="2 5" id="KW-0812">Transmembrane</keyword>
<evidence type="ECO:0000256" key="1">
    <source>
        <dbReference type="ARBA" id="ARBA00004141"/>
    </source>
</evidence>
<feature type="domain" description="ABC transmembrane type-1" evidence="6">
    <location>
        <begin position="102"/>
        <end position="311"/>
    </location>
</feature>
<keyword evidence="5" id="KW-0813">Transport</keyword>
<dbReference type="CDD" id="cd06261">
    <property type="entry name" value="TM_PBP2"/>
    <property type="match status" value="1"/>
</dbReference>
<organism evidence="7 8">
    <name type="scientific">Actinophytocola gossypii</name>
    <dbReference type="NCBI Taxonomy" id="2812003"/>
    <lineage>
        <taxon>Bacteria</taxon>
        <taxon>Bacillati</taxon>
        <taxon>Actinomycetota</taxon>
        <taxon>Actinomycetes</taxon>
        <taxon>Pseudonocardiales</taxon>
        <taxon>Pseudonocardiaceae</taxon>
    </lineage>
</organism>
<evidence type="ECO:0000256" key="4">
    <source>
        <dbReference type="ARBA" id="ARBA00023136"/>
    </source>
</evidence>
<feature type="transmembrane region" description="Helical" evidence="5">
    <location>
        <begin position="181"/>
        <end position="204"/>
    </location>
</feature>
<dbReference type="RefSeq" id="WP_260193060.1">
    <property type="nucleotide sequence ID" value="NZ_JAFFZE010000015.1"/>
</dbReference>
<evidence type="ECO:0000313" key="8">
    <source>
        <dbReference type="Proteomes" id="UP001156441"/>
    </source>
</evidence>
<proteinExistence type="inferred from homology"/>
<dbReference type="Proteomes" id="UP001156441">
    <property type="component" value="Unassembled WGS sequence"/>
</dbReference>
<dbReference type="InterPro" id="IPR000515">
    <property type="entry name" value="MetI-like"/>
</dbReference>
<feature type="transmembrane region" description="Helical" evidence="5">
    <location>
        <begin position="9"/>
        <end position="26"/>
    </location>
</feature>
<evidence type="ECO:0000259" key="6">
    <source>
        <dbReference type="PROSITE" id="PS50928"/>
    </source>
</evidence>
<sequence length="330" mass="36507">MGRYFGRKLAIYALTFFVAVTINWLIPRFMPGDPVSRMVARAGMQTPEGVAAMREYYSSLFGFDVPVWQQYLNFWGGLLTGDLGVSLWAFPQPVSSIIVAAVPYTLGLLIPAILLSWWAGNKFGAYAARKKVLDNTVLPIWYVLTATPYMWLAILLAWALGKVAGLFPVGRTFSASLRPEWSWVFVTDLVSHWFLPFLSLFLVAFGGWAIGMRNMVIYELESDYAHYLGALGAPGKLVRRYAFRNAMLPQITGLALQLGVIVGGAVVTEIVFDYRGLGYLVLEAIKSSDFFLLQGIFLFIVIGVLVANFIIDVVYVLVDPRTRAGMGGGA</sequence>
<feature type="transmembrane region" description="Helical" evidence="5">
    <location>
        <begin position="292"/>
        <end position="318"/>
    </location>
</feature>
<keyword evidence="3 5" id="KW-1133">Transmembrane helix</keyword>
<keyword evidence="4 5" id="KW-0472">Membrane</keyword>
<dbReference type="Pfam" id="PF00528">
    <property type="entry name" value="BPD_transp_1"/>
    <property type="match status" value="1"/>
</dbReference>
<name>A0ABT2JC76_9PSEU</name>
<accession>A0ABT2JC76</accession>
<dbReference type="EMBL" id="JAFFZE010000015">
    <property type="protein sequence ID" value="MCT2585471.1"/>
    <property type="molecule type" value="Genomic_DNA"/>
</dbReference>
<feature type="transmembrane region" description="Helical" evidence="5">
    <location>
        <begin position="254"/>
        <end position="272"/>
    </location>
</feature>
<dbReference type="PANTHER" id="PTHR43376:SF1">
    <property type="entry name" value="OLIGOPEPTIDE TRANSPORT SYSTEM PERMEASE PROTEIN"/>
    <property type="match status" value="1"/>
</dbReference>
<comment type="subcellular location">
    <subcellularLocation>
        <location evidence="5">Cell membrane</location>
        <topology evidence="5">Multi-pass membrane protein</topology>
    </subcellularLocation>
    <subcellularLocation>
        <location evidence="1">Membrane</location>
        <topology evidence="1">Multi-pass membrane protein</topology>
    </subcellularLocation>
</comment>
<reference evidence="7 8" key="1">
    <citation type="submission" date="2021-02" db="EMBL/GenBank/DDBJ databases">
        <title>Actinophytocola xerophila sp. nov., isolated from soil of cotton cropping field.</title>
        <authorList>
            <person name="Huang R."/>
            <person name="Chen X."/>
            <person name="Ge X."/>
            <person name="Liu W."/>
        </authorList>
    </citation>
    <scope>NUCLEOTIDE SEQUENCE [LARGE SCALE GENOMIC DNA]</scope>
    <source>
        <strain evidence="7 8">S1-96</strain>
    </source>
</reference>
<evidence type="ECO:0000256" key="2">
    <source>
        <dbReference type="ARBA" id="ARBA00022692"/>
    </source>
</evidence>
<evidence type="ECO:0000313" key="7">
    <source>
        <dbReference type="EMBL" id="MCT2585471.1"/>
    </source>
</evidence>
<dbReference type="PROSITE" id="PS50928">
    <property type="entry name" value="ABC_TM1"/>
    <property type="match status" value="1"/>
</dbReference>
<evidence type="ECO:0000256" key="3">
    <source>
        <dbReference type="ARBA" id="ARBA00022989"/>
    </source>
</evidence>
<keyword evidence="8" id="KW-1185">Reference proteome</keyword>
<feature type="transmembrane region" description="Helical" evidence="5">
    <location>
        <begin position="140"/>
        <end position="160"/>
    </location>
</feature>
<protein>
    <submittedName>
        <fullName evidence="7">ABC transporter permease</fullName>
    </submittedName>
</protein>
<feature type="transmembrane region" description="Helical" evidence="5">
    <location>
        <begin position="97"/>
        <end position="120"/>
    </location>
</feature>
<dbReference type="InterPro" id="IPR035906">
    <property type="entry name" value="MetI-like_sf"/>
</dbReference>
<comment type="similarity">
    <text evidence="5">Belongs to the binding-protein-dependent transport system permease family.</text>
</comment>
<dbReference type="PANTHER" id="PTHR43376">
    <property type="entry name" value="OLIGOPEPTIDE TRANSPORT SYSTEM PERMEASE PROTEIN"/>
    <property type="match status" value="1"/>
</dbReference>
<comment type="caution">
    <text evidence="7">The sequence shown here is derived from an EMBL/GenBank/DDBJ whole genome shotgun (WGS) entry which is preliminary data.</text>
</comment>